<dbReference type="RefSeq" id="WP_097114736.1">
    <property type="nucleotide sequence ID" value="NZ_CP083931.1"/>
</dbReference>
<gene>
    <name evidence="1" type="ORF">SAMN02746062_01746</name>
</gene>
<accession>A0A286EFA4</accession>
<protein>
    <submittedName>
        <fullName evidence="1">Uncharacterized protein</fullName>
    </submittedName>
</protein>
<proteinExistence type="predicted"/>
<organism evidence="1 2">
    <name type="scientific">Alysiella filiformis DSM 16848</name>
    <dbReference type="NCBI Taxonomy" id="1120981"/>
    <lineage>
        <taxon>Bacteria</taxon>
        <taxon>Pseudomonadati</taxon>
        <taxon>Pseudomonadota</taxon>
        <taxon>Betaproteobacteria</taxon>
        <taxon>Neisseriales</taxon>
        <taxon>Neisseriaceae</taxon>
        <taxon>Alysiella</taxon>
    </lineage>
</organism>
<dbReference type="EMBL" id="OCNF01000016">
    <property type="protein sequence ID" value="SOD69578.1"/>
    <property type="molecule type" value="Genomic_DNA"/>
</dbReference>
<keyword evidence="2" id="KW-1185">Reference proteome</keyword>
<evidence type="ECO:0000313" key="2">
    <source>
        <dbReference type="Proteomes" id="UP000219669"/>
    </source>
</evidence>
<dbReference type="Proteomes" id="UP000219669">
    <property type="component" value="Unassembled WGS sequence"/>
</dbReference>
<name>A0A286EFA4_9NEIS</name>
<reference evidence="1" key="1">
    <citation type="submission" date="2017-09" db="EMBL/GenBank/DDBJ databases">
        <authorList>
            <person name="Ehlers B."/>
            <person name="Leendertz F.H."/>
        </authorList>
    </citation>
    <scope>NUCLEOTIDE SEQUENCE [LARGE SCALE GENOMIC DNA]</scope>
    <source>
        <strain evidence="1">DSM 16848</strain>
    </source>
</reference>
<dbReference type="AlphaFoldDB" id="A0A286EFA4"/>
<sequence length="303" mass="36600">MDIRILMNRFDLIKPTNNSPLCYKNFYHLFYLTTLTDKLFTSYITTGTEYIRRITHNYNLTEADDIHEFLKEIAQDIYTSYHRNEELLCCMGLAPSKDRDIKSNLPDINNVIQESFSQVGNAHNYFDIIKNFLNTREFQMLYGFIESATNDLINEYFNKNKHLDKNEFHEKNQYENFLFKAEILGLVKLDEYTKSAWEFYIQIRNLYAHQYGFITNKHIKKLFHYDKKKNRHIYNNFIERLNYEFRFAPNNIDIMNNVFQKENFHINKLYLLNDLETLIFRDIAIDIMESINAEYLKTHQVQP</sequence>
<evidence type="ECO:0000313" key="1">
    <source>
        <dbReference type="EMBL" id="SOD69578.1"/>
    </source>
</evidence>